<organism evidence="2 3">
    <name type="scientific">Plasmodium malariae</name>
    <dbReference type="NCBI Taxonomy" id="5858"/>
    <lineage>
        <taxon>Eukaryota</taxon>
        <taxon>Sar</taxon>
        <taxon>Alveolata</taxon>
        <taxon>Apicomplexa</taxon>
        <taxon>Aconoidasida</taxon>
        <taxon>Haemosporida</taxon>
        <taxon>Plasmodiidae</taxon>
        <taxon>Plasmodium</taxon>
        <taxon>Plasmodium (Plasmodium)</taxon>
    </lineage>
</organism>
<feature type="region of interest" description="Disordered" evidence="1">
    <location>
        <begin position="29"/>
        <end position="58"/>
    </location>
</feature>
<evidence type="ECO:0000313" key="3">
    <source>
        <dbReference type="Proteomes" id="UP000078597"/>
    </source>
</evidence>
<feature type="compositionally biased region" description="Low complexity" evidence="1">
    <location>
        <begin position="44"/>
        <end position="58"/>
    </location>
</feature>
<name>A0A1A8WH74_PLAMA</name>
<dbReference type="AlphaFoldDB" id="A0A1A8WH74"/>
<dbReference type="Proteomes" id="UP000078597">
    <property type="component" value="Unassembled WGS sequence"/>
</dbReference>
<reference evidence="3" key="1">
    <citation type="submission" date="2016-05" db="EMBL/GenBank/DDBJ databases">
        <authorList>
            <person name="Naeem Raeece"/>
        </authorList>
    </citation>
    <scope>NUCLEOTIDE SEQUENCE [LARGE SCALE GENOMIC DNA]</scope>
</reference>
<evidence type="ECO:0000313" key="2">
    <source>
        <dbReference type="EMBL" id="SBS92312.1"/>
    </source>
</evidence>
<sequence>MNNQSNGGFFKISVKFVFHPVSANVFTTSKKPFTSPRPNDRSNMIDIDSNKNNNNGNAIRDANFLRTVSL</sequence>
<gene>
    <name evidence="2" type="ORF">PMALA_035810</name>
</gene>
<proteinExistence type="predicted"/>
<protein>
    <submittedName>
        <fullName evidence="2">Uncharacterized protein</fullName>
    </submittedName>
</protein>
<dbReference type="EMBL" id="FLQW01002085">
    <property type="protein sequence ID" value="SBS92312.1"/>
    <property type="molecule type" value="Genomic_DNA"/>
</dbReference>
<accession>A0A1A8WH74</accession>
<evidence type="ECO:0000256" key="1">
    <source>
        <dbReference type="SAM" id="MobiDB-lite"/>
    </source>
</evidence>